<comment type="caution">
    <text evidence="1">The sequence shown here is derived from an EMBL/GenBank/DDBJ whole genome shotgun (WGS) entry which is preliminary data.</text>
</comment>
<evidence type="ECO:0000313" key="2">
    <source>
        <dbReference type="Proteomes" id="UP000324632"/>
    </source>
</evidence>
<accession>A0A5A9P7F3</accession>
<dbReference type="Proteomes" id="UP000324632">
    <property type="component" value="Chromosome 8"/>
</dbReference>
<dbReference type="EMBL" id="SOYY01000008">
    <property type="protein sequence ID" value="KAA0717880.1"/>
    <property type="molecule type" value="Genomic_DNA"/>
</dbReference>
<gene>
    <name evidence="1" type="ORF">E1301_Tti001526</name>
</gene>
<keyword evidence="2" id="KW-1185">Reference proteome</keyword>
<dbReference type="AlphaFoldDB" id="A0A5A9P7F3"/>
<evidence type="ECO:0000313" key="1">
    <source>
        <dbReference type="EMBL" id="KAA0717880.1"/>
    </source>
</evidence>
<protein>
    <submittedName>
        <fullName evidence="1">Uncharacterized protein</fullName>
    </submittedName>
</protein>
<reference evidence="1 2" key="1">
    <citation type="journal article" date="2019" name="Mol. Ecol. Resour.">
        <title>Chromosome-level genome assembly of Triplophysa tibetana, a fish adapted to the harsh high-altitude environment of the Tibetan Plateau.</title>
        <authorList>
            <person name="Yang X."/>
            <person name="Liu H."/>
            <person name="Ma Z."/>
            <person name="Zou Y."/>
            <person name="Zou M."/>
            <person name="Mao Y."/>
            <person name="Li X."/>
            <person name="Wang H."/>
            <person name="Chen T."/>
            <person name="Wang W."/>
            <person name="Yang R."/>
        </authorList>
    </citation>
    <scope>NUCLEOTIDE SEQUENCE [LARGE SCALE GENOMIC DNA]</scope>
    <source>
        <strain evidence="1">TTIB1903HZAU</strain>
        <tissue evidence="1">Muscle</tissue>
    </source>
</reference>
<sequence length="147" mass="16115">MGVTSISFLDVDGENLAWLAASSTPPPPNGTAPLTSSTSLFLLFSPTSSFSLSLPFSLSERVISRNLVEELPDTSERRYPPKAQHGYNRNLHQIHRRVSAVRRARKMLGSVEPLAQELRACSIACVLERSAAASQPLYYQASGMLLR</sequence>
<organism evidence="1 2">
    <name type="scientific">Triplophysa tibetana</name>
    <dbReference type="NCBI Taxonomy" id="1572043"/>
    <lineage>
        <taxon>Eukaryota</taxon>
        <taxon>Metazoa</taxon>
        <taxon>Chordata</taxon>
        <taxon>Craniata</taxon>
        <taxon>Vertebrata</taxon>
        <taxon>Euteleostomi</taxon>
        <taxon>Actinopterygii</taxon>
        <taxon>Neopterygii</taxon>
        <taxon>Teleostei</taxon>
        <taxon>Ostariophysi</taxon>
        <taxon>Cypriniformes</taxon>
        <taxon>Nemacheilidae</taxon>
        <taxon>Triplophysa</taxon>
    </lineage>
</organism>
<name>A0A5A9P7F3_9TELE</name>
<proteinExistence type="predicted"/>